<organism evidence="1 2">
    <name type="scientific">Psylliodes chrysocephalus</name>
    <dbReference type="NCBI Taxonomy" id="3402493"/>
    <lineage>
        <taxon>Eukaryota</taxon>
        <taxon>Metazoa</taxon>
        <taxon>Ecdysozoa</taxon>
        <taxon>Arthropoda</taxon>
        <taxon>Hexapoda</taxon>
        <taxon>Insecta</taxon>
        <taxon>Pterygota</taxon>
        <taxon>Neoptera</taxon>
        <taxon>Endopterygota</taxon>
        <taxon>Coleoptera</taxon>
        <taxon>Polyphaga</taxon>
        <taxon>Cucujiformia</taxon>
        <taxon>Chrysomeloidea</taxon>
        <taxon>Chrysomelidae</taxon>
        <taxon>Galerucinae</taxon>
        <taxon>Alticini</taxon>
        <taxon>Psylliodes</taxon>
    </lineage>
</organism>
<protein>
    <submittedName>
        <fullName evidence="1">Uncharacterized protein</fullName>
    </submittedName>
</protein>
<dbReference type="Proteomes" id="UP001153636">
    <property type="component" value="Chromosome 3"/>
</dbReference>
<evidence type="ECO:0000313" key="1">
    <source>
        <dbReference type="EMBL" id="CAH1109075.1"/>
    </source>
</evidence>
<gene>
    <name evidence="1" type="ORF">PSYICH_LOCUS9339</name>
</gene>
<accession>A0A9P0D0G2</accession>
<name>A0A9P0D0G2_9CUCU</name>
<evidence type="ECO:0000313" key="2">
    <source>
        <dbReference type="Proteomes" id="UP001153636"/>
    </source>
</evidence>
<reference evidence="1" key="1">
    <citation type="submission" date="2022-01" db="EMBL/GenBank/DDBJ databases">
        <authorList>
            <person name="King R."/>
        </authorList>
    </citation>
    <scope>NUCLEOTIDE SEQUENCE</scope>
</reference>
<keyword evidence="2" id="KW-1185">Reference proteome</keyword>
<dbReference type="EMBL" id="OV651815">
    <property type="protein sequence ID" value="CAH1109075.1"/>
    <property type="molecule type" value="Genomic_DNA"/>
</dbReference>
<dbReference type="OrthoDB" id="6771795at2759"/>
<dbReference type="AlphaFoldDB" id="A0A9P0D0G2"/>
<sequence length="105" mass="12509">MLIHVLQNHTSLETISLKFLLSGHSFLPNDSHFRDVECSLKTHQRLYTLDDYTDIMKTCRRKNKFIVNRIKPQNMVSVVNLEKKQINWLNLHEITLKKKILLCYL</sequence>
<proteinExistence type="predicted"/>